<protein>
    <submittedName>
        <fullName evidence="2">Uncharacterized protein</fullName>
    </submittedName>
</protein>
<accession>A0A7U2ERM3</accession>
<sequence length="102" mass="11397">MRNSCGSPASSSRVLLWGQRPPHRGSLKTAYSTLAVAKIQAFLLCQSSILRPQYLFFSSSPSRTPCMPCRLCCRASRHHREIRAPTRQTPVDVTTHTSLSPR</sequence>
<organism evidence="2 3">
    <name type="scientific">Phaeosphaeria nodorum (strain SN15 / ATCC MYA-4574 / FGSC 10173)</name>
    <name type="common">Glume blotch fungus</name>
    <name type="synonym">Parastagonospora nodorum</name>
    <dbReference type="NCBI Taxonomy" id="321614"/>
    <lineage>
        <taxon>Eukaryota</taxon>
        <taxon>Fungi</taxon>
        <taxon>Dikarya</taxon>
        <taxon>Ascomycota</taxon>
        <taxon>Pezizomycotina</taxon>
        <taxon>Dothideomycetes</taxon>
        <taxon>Pleosporomycetidae</taxon>
        <taxon>Pleosporales</taxon>
        <taxon>Pleosporineae</taxon>
        <taxon>Phaeosphaeriaceae</taxon>
        <taxon>Parastagonospora</taxon>
    </lineage>
</organism>
<feature type="region of interest" description="Disordered" evidence="1">
    <location>
        <begin position="83"/>
        <end position="102"/>
    </location>
</feature>
<feature type="compositionally biased region" description="Polar residues" evidence="1">
    <location>
        <begin position="86"/>
        <end position="102"/>
    </location>
</feature>
<name>A0A7U2ERM3_PHANO</name>
<dbReference type="VEuPathDB" id="FungiDB:JI435_401710"/>
<dbReference type="AlphaFoldDB" id="A0A7U2ERM3"/>
<keyword evidence="3" id="KW-1185">Reference proteome</keyword>
<dbReference type="EMBL" id="CP069024">
    <property type="protein sequence ID" value="QRC91810.1"/>
    <property type="molecule type" value="Genomic_DNA"/>
</dbReference>
<evidence type="ECO:0000313" key="3">
    <source>
        <dbReference type="Proteomes" id="UP000663193"/>
    </source>
</evidence>
<evidence type="ECO:0000313" key="2">
    <source>
        <dbReference type="EMBL" id="QRC91810.1"/>
    </source>
</evidence>
<reference evidence="3" key="1">
    <citation type="journal article" date="2021" name="BMC Genomics">
        <title>Chromosome-level genome assembly and manually-curated proteome of model necrotroph Parastagonospora nodorum Sn15 reveals a genome-wide trove of candidate effector homologs, and redundancy of virulence-related functions within an accessory chromosome.</title>
        <authorList>
            <person name="Bertazzoni S."/>
            <person name="Jones D.A.B."/>
            <person name="Phan H.T."/>
            <person name="Tan K.-C."/>
            <person name="Hane J.K."/>
        </authorList>
    </citation>
    <scope>NUCLEOTIDE SEQUENCE [LARGE SCALE GENOMIC DNA]</scope>
    <source>
        <strain evidence="3">SN15 / ATCC MYA-4574 / FGSC 10173)</strain>
    </source>
</reference>
<proteinExistence type="predicted"/>
<dbReference type="Proteomes" id="UP000663193">
    <property type="component" value="Chromosome 2"/>
</dbReference>
<gene>
    <name evidence="2" type="ORF">JI435_401710</name>
</gene>
<evidence type="ECO:0000256" key="1">
    <source>
        <dbReference type="SAM" id="MobiDB-lite"/>
    </source>
</evidence>